<dbReference type="Pfam" id="PF01103">
    <property type="entry name" value="Omp85"/>
    <property type="match status" value="1"/>
</dbReference>
<gene>
    <name evidence="9" type="ORF">J2X05_001742</name>
</gene>
<evidence type="ECO:0000256" key="7">
    <source>
        <dbReference type="SAM" id="SignalP"/>
    </source>
</evidence>
<sequence>MNSALIVLLLTVLLSTTALAVETQRTALVLGGGGARGAAHIGVLEVLERERIPVDCVVGTSMGGLVAGSYAAGLSPQSMRDKLATADWTDMFLDVADYSQLSYRKKKVSRRYLTGTELGLTKRGMQIQPGVVAGEKIKLFFNQLVDADLGEREIQELALPLAIVATDIGTGERVVFRSGSLTQAMRASMSVPGLMAPVEHQNRKLVDGGLVDNLPIEVARDLCKADRVIAVNVGSPLKPPESVGSLLSVTAQMIGILTKQNVERSLASLTGSDIYIAPELGDIKASDFARYEKAADIGRVAAERQLSALRVLSVDEKTYVAWKHKNTDARKREIHIDQIVIAPLQRVHPEYVARQIHQQEGQLFDRSQLEQDLVRAYGDGFYDGVDYRVTNQAGRNILEITAREKNWSSDYLTFGFSIDNEYHQGSNFTLRSAYRNTWMNPYGGEFFAAVDVGNESALELDYYQPLNYRQTYFIEPRYFKGREDIVLFTDGTKLAEYQLDTSYSELVLGTNLDVYGQTTIGWREYRIKGTADVSAIALPDVDEHYGGILFSLNLDRRNRIYFPSHGWRSEITFFDSHKEGYQKLSVDLGGAYKLNDFVFAARTLYVSSLVNELPFYDAVMLGGFLNLSGYASNQIIGDDAFYSHLRAERIIGRMPLGLNGDLRMGFAVEAAKLQTVYTMTDEGDWLDSGVIYLGGETPLGPVYLGYGFSFSGDYNLYFKLGAF</sequence>
<keyword evidence="3 6" id="KW-0442">Lipid degradation</keyword>
<feature type="short sequence motif" description="DGA/G" evidence="6">
    <location>
        <begin position="207"/>
        <end position="209"/>
    </location>
</feature>
<protein>
    <submittedName>
        <fullName evidence="9">NTE family protein</fullName>
    </submittedName>
</protein>
<comment type="subcellular location">
    <subcellularLocation>
        <location evidence="1">Membrane</location>
    </subcellularLocation>
</comment>
<evidence type="ECO:0000256" key="4">
    <source>
        <dbReference type="ARBA" id="ARBA00023098"/>
    </source>
</evidence>
<dbReference type="RefSeq" id="WP_310071283.1">
    <property type="nucleotide sequence ID" value="NZ_JAVDVX010000002.1"/>
</dbReference>
<dbReference type="PROSITE" id="PS51635">
    <property type="entry name" value="PNPLA"/>
    <property type="match status" value="1"/>
</dbReference>
<dbReference type="SUPFAM" id="SSF52151">
    <property type="entry name" value="FabD/lysophospholipase-like"/>
    <property type="match status" value="1"/>
</dbReference>
<dbReference type="InterPro" id="IPR016035">
    <property type="entry name" value="Acyl_Trfase/lysoPLipase"/>
</dbReference>
<feature type="active site" description="Proton acceptor" evidence="6">
    <location>
        <position position="207"/>
    </location>
</feature>
<evidence type="ECO:0000256" key="3">
    <source>
        <dbReference type="ARBA" id="ARBA00022963"/>
    </source>
</evidence>
<feature type="domain" description="PNPLA" evidence="8">
    <location>
        <begin position="28"/>
        <end position="220"/>
    </location>
</feature>
<feature type="active site" description="Nucleophile" evidence="6">
    <location>
        <position position="61"/>
    </location>
</feature>
<evidence type="ECO:0000259" key="8">
    <source>
        <dbReference type="PROSITE" id="PS51635"/>
    </source>
</evidence>
<evidence type="ECO:0000313" key="9">
    <source>
        <dbReference type="EMBL" id="MDR7089736.1"/>
    </source>
</evidence>
<keyword evidence="4 6" id="KW-0443">Lipid metabolism</keyword>
<dbReference type="Proteomes" id="UP001253595">
    <property type="component" value="Unassembled WGS sequence"/>
</dbReference>
<keyword evidence="10" id="KW-1185">Reference proteome</keyword>
<evidence type="ECO:0000256" key="1">
    <source>
        <dbReference type="ARBA" id="ARBA00004370"/>
    </source>
</evidence>
<keyword evidence="5" id="KW-0472">Membrane</keyword>
<evidence type="ECO:0000256" key="5">
    <source>
        <dbReference type="ARBA" id="ARBA00023136"/>
    </source>
</evidence>
<accession>A0ABU1UX54</accession>
<evidence type="ECO:0000256" key="6">
    <source>
        <dbReference type="PROSITE-ProRule" id="PRU01161"/>
    </source>
</evidence>
<dbReference type="InterPro" id="IPR000184">
    <property type="entry name" value="Bac_surfAg_D15"/>
</dbReference>
<proteinExistence type="predicted"/>
<dbReference type="Gene3D" id="2.40.160.50">
    <property type="entry name" value="membrane protein fhac: a member of the omp85/tpsb transporter family"/>
    <property type="match status" value="1"/>
</dbReference>
<dbReference type="InterPro" id="IPR002641">
    <property type="entry name" value="PNPLA_dom"/>
</dbReference>
<feature type="short sequence motif" description="GXSXG" evidence="6">
    <location>
        <begin position="59"/>
        <end position="63"/>
    </location>
</feature>
<feature type="short sequence motif" description="GXGXXG" evidence="6">
    <location>
        <begin position="32"/>
        <end position="37"/>
    </location>
</feature>
<keyword evidence="7" id="KW-0732">Signal</keyword>
<feature type="chain" id="PRO_5046550221" evidence="7">
    <location>
        <begin position="21"/>
        <end position="723"/>
    </location>
</feature>
<evidence type="ECO:0000256" key="2">
    <source>
        <dbReference type="ARBA" id="ARBA00022801"/>
    </source>
</evidence>
<dbReference type="PANTHER" id="PTHR14226">
    <property type="entry name" value="NEUROPATHY TARGET ESTERASE/SWISS CHEESE D.MELANOGASTER"/>
    <property type="match status" value="1"/>
</dbReference>
<evidence type="ECO:0000313" key="10">
    <source>
        <dbReference type="Proteomes" id="UP001253595"/>
    </source>
</evidence>
<comment type="caution">
    <text evidence="9">The sequence shown here is derived from an EMBL/GenBank/DDBJ whole genome shotgun (WGS) entry which is preliminary data.</text>
</comment>
<name>A0ABU1UX54_9GAMM</name>
<dbReference type="Gene3D" id="3.10.20.310">
    <property type="entry name" value="membrane protein fhac"/>
    <property type="match status" value="1"/>
</dbReference>
<dbReference type="PANTHER" id="PTHR14226:SF76">
    <property type="entry name" value="NTE FAMILY PROTEIN RSSA"/>
    <property type="match status" value="1"/>
</dbReference>
<feature type="signal peptide" evidence="7">
    <location>
        <begin position="1"/>
        <end position="20"/>
    </location>
</feature>
<keyword evidence="2 6" id="KW-0378">Hydrolase</keyword>
<dbReference type="Pfam" id="PF01734">
    <property type="entry name" value="Patatin"/>
    <property type="match status" value="1"/>
</dbReference>
<dbReference type="EMBL" id="JAVDVX010000002">
    <property type="protein sequence ID" value="MDR7089736.1"/>
    <property type="molecule type" value="Genomic_DNA"/>
</dbReference>
<dbReference type="InterPro" id="IPR050301">
    <property type="entry name" value="NTE"/>
</dbReference>
<reference evidence="9 10" key="1">
    <citation type="submission" date="2023-07" db="EMBL/GenBank/DDBJ databases">
        <title>Sorghum-associated microbial communities from plants grown in Nebraska, USA.</title>
        <authorList>
            <person name="Schachtman D."/>
        </authorList>
    </citation>
    <scope>NUCLEOTIDE SEQUENCE [LARGE SCALE GENOMIC DNA]</scope>
    <source>
        <strain evidence="9 10">BE190</strain>
    </source>
</reference>
<dbReference type="Gene3D" id="3.40.1090.10">
    <property type="entry name" value="Cytosolic phospholipase A2 catalytic domain"/>
    <property type="match status" value="2"/>
</dbReference>
<organism evidence="9 10">
    <name type="scientific">Cellvibrio fibrivorans</name>
    <dbReference type="NCBI Taxonomy" id="126350"/>
    <lineage>
        <taxon>Bacteria</taxon>
        <taxon>Pseudomonadati</taxon>
        <taxon>Pseudomonadota</taxon>
        <taxon>Gammaproteobacteria</taxon>
        <taxon>Cellvibrionales</taxon>
        <taxon>Cellvibrionaceae</taxon>
        <taxon>Cellvibrio</taxon>
    </lineage>
</organism>